<accession>A0A225W7M9</accession>
<proteinExistence type="predicted"/>
<evidence type="ECO:0000313" key="4">
    <source>
        <dbReference type="Proteomes" id="UP000198211"/>
    </source>
</evidence>
<keyword evidence="4" id="KW-1185">Reference proteome</keyword>
<evidence type="ECO:0000313" key="3">
    <source>
        <dbReference type="EMBL" id="OWZ12850.1"/>
    </source>
</evidence>
<evidence type="ECO:0000256" key="2">
    <source>
        <dbReference type="SAM" id="MobiDB-lite"/>
    </source>
</evidence>
<reference evidence="4" key="1">
    <citation type="submission" date="2017-03" db="EMBL/GenBank/DDBJ databases">
        <title>Phytopthora megakarya and P. palmivora, two closely related causual agents of cacao black pod achieved similar genome size and gene model numbers by different mechanisms.</title>
        <authorList>
            <person name="Ali S."/>
            <person name="Shao J."/>
            <person name="Larry D.J."/>
            <person name="Kronmiller B."/>
            <person name="Shen D."/>
            <person name="Strem M.D."/>
            <person name="Melnick R.L."/>
            <person name="Guiltinan M.J."/>
            <person name="Tyler B.M."/>
            <person name="Meinhardt L.W."/>
            <person name="Bailey B.A."/>
        </authorList>
    </citation>
    <scope>NUCLEOTIDE SEQUENCE [LARGE SCALE GENOMIC DNA]</scope>
    <source>
        <strain evidence="4">zdho120</strain>
    </source>
</reference>
<name>A0A225W7M9_9STRA</name>
<feature type="region of interest" description="Disordered" evidence="2">
    <location>
        <begin position="34"/>
        <end position="65"/>
    </location>
</feature>
<evidence type="ECO:0000256" key="1">
    <source>
        <dbReference type="SAM" id="Coils"/>
    </source>
</evidence>
<feature type="coiled-coil region" evidence="1">
    <location>
        <begin position="70"/>
        <end position="104"/>
    </location>
</feature>
<comment type="caution">
    <text evidence="3">The sequence shown here is derived from an EMBL/GenBank/DDBJ whole genome shotgun (WGS) entry which is preliminary data.</text>
</comment>
<dbReference type="OrthoDB" id="109488at2759"/>
<dbReference type="EMBL" id="NBNE01001735">
    <property type="protein sequence ID" value="OWZ12850.1"/>
    <property type="molecule type" value="Genomic_DNA"/>
</dbReference>
<feature type="compositionally biased region" description="Basic residues" evidence="2">
    <location>
        <begin position="56"/>
        <end position="65"/>
    </location>
</feature>
<keyword evidence="1" id="KW-0175">Coiled coil</keyword>
<sequence>MKVDDPVAHFRSHNMRFVTPHPEWNDTPIFAINSPTAPVSSKKKPKRDRSAYYKSSARRQQCRRNQARYRVKQRERQLQLKQSVEQLQQDVKNTESQHLDLACRKINDHSPWRIVAEVARLLQKGFQFPLSVANALEMNSHKEIQDIMEILNGSFAQNFTMGNIQGARAVIQQLRLHSQYFEDLELKLQRIEALTPTVLTAKAYLNVTVVMVTMQKLFPHLMTGISRSVNKRRRSLHDRLLGQRLTLNCSMTFLFDEESFRVVRIETSIDWVSALLMVLETLKDMPSIWRESMRNITKS</sequence>
<gene>
    <name evidence="3" type="ORF">PHMEG_00013922</name>
</gene>
<protein>
    <submittedName>
        <fullName evidence="3">Bzip transcription factor</fullName>
    </submittedName>
</protein>
<dbReference type="CDD" id="cd14686">
    <property type="entry name" value="bZIP"/>
    <property type="match status" value="1"/>
</dbReference>
<dbReference type="Proteomes" id="UP000198211">
    <property type="component" value="Unassembled WGS sequence"/>
</dbReference>
<organism evidence="3 4">
    <name type="scientific">Phytophthora megakarya</name>
    <dbReference type="NCBI Taxonomy" id="4795"/>
    <lineage>
        <taxon>Eukaryota</taxon>
        <taxon>Sar</taxon>
        <taxon>Stramenopiles</taxon>
        <taxon>Oomycota</taxon>
        <taxon>Peronosporomycetes</taxon>
        <taxon>Peronosporales</taxon>
        <taxon>Peronosporaceae</taxon>
        <taxon>Phytophthora</taxon>
    </lineage>
</organism>
<dbReference type="AlphaFoldDB" id="A0A225W7M9"/>